<dbReference type="PANTHER" id="PTHR33744:SF1">
    <property type="entry name" value="DNA-BINDING TRANSCRIPTIONAL ACTIVATOR ADER"/>
    <property type="match status" value="1"/>
</dbReference>
<evidence type="ECO:0008006" key="5">
    <source>
        <dbReference type="Google" id="ProtNLM"/>
    </source>
</evidence>
<feature type="domain" description="PucR C-terminal helix-turn-helix" evidence="2">
    <location>
        <begin position="435"/>
        <end position="493"/>
    </location>
</feature>
<dbReference type="Pfam" id="PF13556">
    <property type="entry name" value="HTH_30"/>
    <property type="match status" value="1"/>
</dbReference>
<dbReference type="Gene3D" id="1.10.10.2840">
    <property type="entry name" value="PucR C-terminal helix-turn-helix domain"/>
    <property type="match status" value="1"/>
</dbReference>
<dbReference type="Proteomes" id="UP001321543">
    <property type="component" value="Chromosome"/>
</dbReference>
<evidence type="ECO:0000313" key="3">
    <source>
        <dbReference type="EMBL" id="BDZ37390.1"/>
    </source>
</evidence>
<dbReference type="InterPro" id="IPR025736">
    <property type="entry name" value="PucR_C-HTH_dom"/>
</dbReference>
<dbReference type="RefSeq" id="WP_286301240.1">
    <property type="nucleotide sequence ID" value="NZ_AP027728.1"/>
</dbReference>
<proteinExistence type="predicted"/>
<name>A0ABN6WXI8_9MICO</name>
<accession>A0ABN6WXI8</accession>
<dbReference type="PANTHER" id="PTHR33744">
    <property type="entry name" value="CARBOHYDRATE DIACID REGULATOR"/>
    <property type="match status" value="1"/>
</dbReference>
<gene>
    <name evidence="3" type="ORF">GCM10025863_00040</name>
</gene>
<dbReference type="EMBL" id="AP027728">
    <property type="protein sequence ID" value="BDZ37390.1"/>
    <property type="molecule type" value="Genomic_DNA"/>
</dbReference>
<organism evidence="3 4">
    <name type="scientific">Microbacterium suwonense</name>
    <dbReference type="NCBI Taxonomy" id="683047"/>
    <lineage>
        <taxon>Bacteria</taxon>
        <taxon>Bacillati</taxon>
        <taxon>Actinomycetota</taxon>
        <taxon>Actinomycetes</taxon>
        <taxon>Micrococcales</taxon>
        <taxon>Microbacteriaceae</taxon>
        <taxon>Microbacterium</taxon>
    </lineage>
</organism>
<protein>
    <recommendedName>
        <fullName evidence="5">PucR family transcriptional regulator</fullName>
    </recommendedName>
</protein>
<evidence type="ECO:0000259" key="1">
    <source>
        <dbReference type="Pfam" id="PF07905"/>
    </source>
</evidence>
<evidence type="ECO:0000259" key="2">
    <source>
        <dbReference type="Pfam" id="PF13556"/>
    </source>
</evidence>
<dbReference type="InterPro" id="IPR012914">
    <property type="entry name" value="PucR_dom"/>
</dbReference>
<evidence type="ECO:0000313" key="4">
    <source>
        <dbReference type="Proteomes" id="UP001321543"/>
    </source>
</evidence>
<dbReference type="InterPro" id="IPR042070">
    <property type="entry name" value="PucR_C-HTH_sf"/>
</dbReference>
<dbReference type="InterPro" id="IPR051448">
    <property type="entry name" value="CdaR-like_regulators"/>
</dbReference>
<keyword evidence="4" id="KW-1185">Reference proteome</keyword>
<sequence>MEEPTLRTLLGQRDLRLRLISDQRMLPAGALEHPLRWVHSSDLADPTPFLADDLVLLTTGSQFADDDATGAAAYVSRLHDRGVRGLGFGTDVHRAGVPAELVEACAEAALPLFEVPYLTPFIAIARAHAEAIAARTYARRTWALEAQRALAIAALRPRPLESTLTELARRLGHWVGMFDAAGALAHEHPAGRVPADRIGELSVRTIELAARGDQAGDSLTAGPDSFALFTLGPTGNLRGTIAVATATLDAEARAVVTSAIAMTGLTLQQNEQLARDRRRLRSELLVTLRRDDPALARTVLGSLPQAPVLVAVAEHGAPADAITQFGDRLRSLSGSRVFDAEAPEGLTICVSNADAGMLDAIAERFGIRLGVSEPAGYDAFSHAHRQAVVALRHGRAGAAHYAATADSSILSALSGDEARLIAEARLAPLRAQEGLIQTLRVWLEHDARFESAARDLGIHRHTLRARVAQASRLLGTDLGTFPARAELWAALLAAG</sequence>
<dbReference type="Pfam" id="PF07905">
    <property type="entry name" value="PucR"/>
    <property type="match status" value="1"/>
</dbReference>
<reference evidence="4" key="1">
    <citation type="journal article" date="2019" name="Int. J. Syst. Evol. Microbiol.">
        <title>The Global Catalogue of Microorganisms (GCM) 10K type strain sequencing project: providing services to taxonomists for standard genome sequencing and annotation.</title>
        <authorList>
            <consortium name="The Broad Institute Genomics Platform"/>
            <consortium name="The Broad Institute Genome Sequencing Center for Infectious Disease"/>
            <person name="Wu L."/>
            <person name="Ma J."/>
        </authorList>
    </citation>
    <scope>NUCLEOTIDE SEQUENCE [LARGE SCALE GENOMIC DNA]</scope>
    <source>
        <strain evidence="4">NBRC 106310</strain>
    </source>
</reference>
<feature type="domain" description="Purine catabolism PurC-like" evidence="1">
    <location>
        <begin position="29"/>
        <end position="132"/>
    </location>
</feature>